<protein>
    <submittedName>
        <fullName evidence="2">Uncharacterized protein</fullName>
    </submittedName>
</protein>
<feature type="region of interest" description="Disordered" evidence="1">
    <location>
        <begin position="390"/>
        <end position="409"/>
    </location>
</feature>
<organism evidence="2 3">
    <name type="scientific">Cytospora leucostoma</name>
    <dbReference type="NCBI Taxonomy" id="1230097"/>
    <lineage>
        <taxon>Eukaryota</taxon>
        <taxon>Fungi</taxon>
        <taxon>Dikarya</taxon>
        <taxon>Ascomycota</taxon>
        <taxon>Pezizomycotina</taxon>
        <taxon>Sordariomycetes</taxon>
        <taxon>Sordariomycetidae</taxon>
        <taxon>Diaporthales</taxon>
        <taxon>Cytosporaceae</taxon>
        <taxon>Cytospora</taxon>
    </lineage>
</organism>
<keyword evidence="3" id="KW-1185">Reference proteome</keyword>
<comment type="caution">
    <text evidence="2">The sequence shown here is derived from an EMBL/GenBank/DDBJ whole genome shotgun (WGS) entry which is preliminary data.</text>
</comment>
<evidence type="ECO:0000313" key="3">
    <source>
        <dbReference type="Proteomes" id="UP000285146"/>
    </source>
</evidence>
<evidence type="ECO:0000313" key="2">
    <source>
        <dbReference type="EMBL" id="ROV89731.1"/>
    </source>
</evidence>
<sequence>MDHRPKSAPSSGSMPPKSTISWRQATKMFFAGDRLSNATDELDVHLDDISVEDADIRSKEGYHIVMAVLTRTKRPVKVCPVPPISGGGGAGEGMEAPSGTLLTEDDAPVAPFENASTCGKDCGICLPQYFPVTRSVPDKEATDTTAELQYSIAANYEYLNSVLTLYADKIVQRWKKLSQSKRADLLLDIADLYPDHPAQAHKFNANLKPAKDWYIRRMARDISGSQAGVSQDHMEFITRYMMEMMRPIVQAHSRTAFVESWLLPYLDVETLSQSPLFLLSLLHSRTAYAPYLWASFDKMNIVGAEHVQVLGLHYNPNCISFHPDSYGALCRWDGQLCHRGIIMGYSQGIYVLTAQSRMMGFLRAFVDGILGDIQQRRQCTDGTAGPDDLIAVGGSAEQAPRPQPQPQPRWGQLVQGRFFPPGQIAATSWSSHANQHLIAPPRADPVEIHSKIRALHQGALDKLLELQTDRGCVQLAVKELCSCYYFDFLDKEQEWDRIVDEVILLPIRRERWWRQTLKECENLIESYNMLEKEDSQDNRLRYDMSMLLLEDCCSEQLNIAIQDVQYSLPYQPGFEDCYDWSQV</sequence>
<evidence type="ECO:0000256" key="1">
    <source>
        <dbReference type="SAM" id="MobiDB-lite"/>
    </source>
</evidence>
<dbReference type="AlphaFoldDB" id="A0A423VFD4"/>
<proteinExistence type="predicted"/>
<dbReference type="EMBL" id="LKEB01000103">
    <property type="protein sequence ID" value="ROV89731.1"/>
    <property type="molecule type" value="Genomic_DNA"/>
</dbReference>
<reference evidence="2 3" key="1">
    <citation type="submission" date="2015-09" db="EMBL/GenBank/DDBJ databases">
        <title>Host preference determinants of Valsa canker pathogens revealed by comparative genomics.</title>
        <authorList>
            <person name="Yin Z."/>
            <person name="Huang L."/>
        </authorList>
    </citation>
    <scope>NUCLEOTIDE SEQUENCE [LARGE SCALE GENOMIC DNA]</scope>
    <source>
        <strain evidence="2 3">SXYLt</strain>
    </source>
</reference>
<accession>A0A423VFD4</accession>
<dbReference type="OrthoDB" id="2922289at2759"/>
<dbReference type="InParanoid" id="A0A423VFD4"/>
<dbReference type="STRING" id="1230097.A0A423VFD4"/>
<name>A0A423VFD4_9PEZI</name>
<dbReference type="Proteomes" id="UP000285146">
    <property type="component" value="Unassembled WGS sequence"/>
</dbReference>
<gene>
    <name evidence="2" type="ORF">VPNG_10174</name>
</gene>